<evidence type="ECO:0000313" key="2">
    <source>
        <dbReference type="Proteomes" id="UP000596742"/>
    </source>
</evidence>
<name>A0A8B6D4R3_MYTGA</name>
<accession>A0A8B6D4R3</accession>
<feature type="non-terminal residue" evidence="1">
    <location>
        <position position="79"/>
    </location>
</feature>
<proteinExistence type="predicted"/>
<reference evidence="1" key="1">
    <citation type="submission" date="2018-11" db="EMBL/GenBank/DDBJ databases">
        <authorList>
            <person name="Alioto T."/>
            <person name="Alioto T."/>
        </authorList>
    </citation>
    <scope>NUCLEOTIDE SEQUENCE</scope>
</reference>
<dbReference type="AlphaFoldDB" id="A0A8B6D4R3"/>
<protein>
    <submittedName>
        <fullName evidence="1">Uncharacterized protein</fullName>
    </submittedName>
</protein>
<keyword evidence="2" id="KW-1185">Reference proteome</keyword>
<comment type="caution">
    <text evidence="1">The sequence shown here is derived from an EMBL/GenBank/DDBJ whole genome shotgun (WGS) entry which is preliminary data.</text>
</comment>
<dbReference type="Proteomes" id="UP000596742">
    <property type="component" value="Unassembled WGS sequence"/>
</dbReference>
<organism evidence="1 2">
    <name type="scientific">Mytilus galloprovincialis</name>
    <name type="common">Mediterranean mussel</name>
    <dbReference type="NCBI Taxonomy" id="29158"/>
    <lineage>
        <taxon>Eukaryota</taxon>
        <taxon>Metazoa</taxon>
        <taxon>Spiralia</taxon>
        <taxon>Lophotrochozoa</taxon>
        <taxon>Mollusca</taxon>
        <taxon>Bivalvia</taxon>
        <taxon>Autobranchia</taxon>
        <taxon>Pteriomorphia</taxon>
        <taxon>Mytilida</taxon>
        <taxon>Mytiloidea</taxon>
        <taxon>Mytilidae</taxon>
        <taxon>Mytilinae</taxon>
        <taxon>Mytilus</taxon>
    </lineage>
</organism>
<sequence length="79" mass="8909">MALAPDDDNTKTYRPGPERAQTFAISRESIVEADDYGDIFEIADTMGIDLGGLDEIEDMKTRLILFYNKCEGEPNYKDV</sequence>
<gene>
    <name evidence="1" type="ORF">MGAL_10B084217</name>
</gene>
<evidence type="ECO:0000313" key="1">
    <source>
        <dbReference type="EMBL" id="VDI13393.1"/>
    </source>
</evidence>
<dbReference type="OrthoDB" id="8927528at2759"/>
<dbReference type="EMBL" id="UYJE01002755">
    <property type="protein sequence ID" value="VDI13393.1"/>
    <property type="molecule type" value="Genomic_DNA"/>
</dbReference>